<keyword evidence="2" id="KW-1185">Reference proteome</keyword>
<organism evidence="1 2">
    <name type="scientific">Paraburkholderia polaris</name>
    <dbReference type="NCBI Taxonomy" id="2728848"/>
    <lineage>
        <taxon>Bacteria</taxon>
        <taxon>Pseudomonadati</taxon>
        <taxon>Pseudomonadota</taxon>
        <taxon>Betaproteobacteria</taxon>
        <taxon>Burkholderiales</taxon>
        <taxon>Burkholderiaceae</taxon>
        <taxon>Paraburkholderia</taxon>
    </lineage>
</organism>
<dbReference type="InterPro" id="IPR022385">
    <property type="entry name" value="Rhs_assc_core"/>
</dbReference>
<dbReference type="EMBL" id="JABBGJ010000030">
    <property type="protein sequence ID" value="NMM01411.1"/>
    <property type="molecule type" value="Genomic_DNA"/>
</dbReference>
<proteinExistence type="predicted"/>
<dbReference type="NCBIfam" id="TIGR03696">
    <property type="entry name" value="Rhs_assc_core"/>
    <property type="match status" value="1"/>
</dbReference>
<dbReference type="InterPro" id="IPR050708">
    <property type="entry name" value="T6SS_VgrG/RHS"/>
</dbReference>
<evidence type="ECO:0000313" key="2">
    <source>
        <dbReference type="Proteomes" id="UP000544134"/>
    </source>
</evidence>
<protein>
    <submittedName>
        <fullName evidence="1">RHS repeat-associated core domain-containing protein</fullName>
    </submittedName>
</protein>
<dbReference type="PANTHER" id="PTHR32305:SF15">
    <property type="entry name" value="PROTEIN RHSA-RELATED"/>
    <property type="match status" value="1"/>
</dbReference>
<evidence type="ECO:0000313" key="1">
    <source>
        <dbReference type="EMBL" id="NMM01411.1"/>
    </source>
</evidence>
<dbReference type="Proteomes" id="UP000544134">
    <property type="component" value="Unassembled WGS sequence"/>
</dbReference>
<dbReference type="PANTHER" id="PTHR32305">
    <property type="match status" value="1"/>
</dbReference>
<reference evidence="1 2" key="1">
    <citation type="submission" date="2020-04" db="EMBL/GenBank/DDBJ databases">
        <title>Paraburkholderia sp. RP-4-7 isolated from soil.</title>
        <authorList>
            <person name="Dahal R.H."/>
        </authorList>
    </citation>
    <scope>NUCLEOTIDE SEQUENCE [LARGE SCALE GENOMIC DNA]</scope>
    <source>
        <strain evidence="1 2">RP-4-7</strain>
    </source>
</reference>
<dbReference type="Gene3D" id="2.180.10.10">
    <property type="entry name" value="RHS repeat-associated core"/>
    <property type="match status" value="1"/>
</dbReference>
<dbReference type="AlphaFoldDB" id="A0A848II95"/>
<name>A0A848II95_9BURK</name>
<comment type="caution">
    <text evidence="1">The sequence shown here is derived from an EMBL/GenBank/DDBJ whole genome shotgun (WGS) entry which is preliminary data.</text>
</comment>
<sequence length="84" mass="8941">MYLPALGRFLQTDPVGTADDLNLYAYVANNPINFTDPSGLAAASARTFNYSPLGGATAFASLRLALVVARRLQWGRCCRSSVSG</sequence>
<accession>A0A848II95</accession>
<gene>
    <name evidence="1" type="ORF">HHL24_26155</name>
</gene>